<dbReference type="EMBL" id="JANPWB010000007">
    <property type="protein sequence ID" value="KAJ1173065.1"/>
    <property type="molecule type" value="Genomic_DNA"/>
</dbReference>
<organism evidence="2 3">
    <name type="scientific">Pleurodeles waltl</name>
    <name type="common">Iberian ribbed newt</name>
    <dbReference type="NCBI Taxonomy" id="8319"/>
    <lineage>
        <taxon>Eukaryota</taxon>
        <taxon>Metazoa</taxon>
        <taxon>Chordata</taxon>
        <taxon>Craniata</taxon>
        <taxon>Vertebrata</taxon>
        <taxon>Euteleostomi</taxon>
        <taxon>Amphibia</taxon>
        <taxon>Batrachia</taxon>
        <taxon>Caudata</taxon>
        <taxon>Salamandroidea</taxon>
        <taxon>Salamandridae</taxon>
        <taxon>Pleurodelinae</taxon>
        <taxon>Pleurodeles</taxon>
    </lineage>
</organism>
<evidence type="ECO:0000313" key="2">
    <source>
        <dbReference type="EMBL" id="KAJ1173065.1"/>
    </source>
</evidence>
<reference evidence="2" key="1">
    <citation type="journal article" date="2022" name="bioRxiv">
        <title>Sequencing and chromosome-scale assembly of the giantPleurodeles waltlgenome.</title>
        <authorList>
            <person name="Brown T."/>
            <person name="Elewa A."/>
            <person name="Iarovenko S."/>
            <person name="Subramanian E."/>
            <person name="Araus A.J."/>
            <person name="Petzold A."/>
            <person name="Susuki M."/>
            <person name="Suzuki K.-i.T."/>
            <person name="Hayashi T."/>
            <person name="Toyoda A."/>
            <person name="Oliveira C."/>
            <person name="Osipova E."/>
            <person name="Leigh N.D."/>
            <person name="Simon A."/>
            <person name="Yun M.H."/>
        </authorList>
    </citation>
    <scope>NUCLEOTIDE SEQUENCE</scope>
    <source>
        <strain evidence="2">20211129_DDA</strain>
        <tissue evidence="2">Liver</tissue>
    </source>
</reference>
<proteinExistence type="predicted"/>
<gene>
    <name evidence="2" type="ORF">NDU88_004907</name>
</gene>
<keyword evidence="3" id="KW-1185">Reference proteome</keyword>
<dbReference type="AlphaFoldDB" id="A0AAV7T8V2"/>
<evidence type="ECO:0000313" key="3">
    <source>
        <dbReference type="Proteomes" id="UP001066276"/>
    </source>
</evidence>
<comment type="caution">
    <text evidence="2">The sequence shown here is derived from an EMBL/GenBank/DDBJ whole genome shotgun (WGS) entry which is preliminary data.</text>
</comment>
<sequence>MRGAQGSLAQPRCHCGETADGERPSRLASSAPSPVSLTLLMPPAATVPSACPVGLDDRGPLLQARPAPGH</sequence>
<evidence type="ECO:0000256" key="1">
    <source>
        <dbReference type="SAM" id="MobiDB-lite"/>
    </source>
</evidence>
<feature type="compositionally biased region" description="Basic and acidic residues" evidence="1">
    <location>
        <begin position="14"/>
        <end position="25"/>
    </location>
</feature>
<feature type="region of interest" description="Disordered" evidence="1">
    <location>
        <begin position="51"/>
        <end position="70"/>
    </location>
</feature>
<accession>A0AAV7T8V2</accession>
<feature type="region of interest" description="Disordered" evidence="1">
    <location>
        <begin position="1"/>
        <end position="34"/>
    </location>
</feature>
<protein>
    <submittedName>
        <fullName evidence="2">Uncharacterized protein</fullName>
    </submittedName>
</protein>
<dbReference type="Proteomes" id="UP001066276">
    <property type="component" value="Chromosome 4_1"/>
</dbReference>
<name>A0AAV7T8V2_PLEWA</name>